<gene>
    <name evidence="1" type="ORF">E2C01_035458</name>
</gene>
<organism evidence="1 2">
    <name type="scientific">Portunus trituberculatus</name>
    <name type="common">Swimming crab</name>
    <name type="synonym">Neptunus trituberculatus</name>
    <dbReference type="NCBI Taxonomy" id="210409"/>
    <lineage>
        <taxon>Eukaryota</taxon>
        <taxon>Metazoa</taxon>
        <taxon>Ecdysozoa</taxon>
        <taxon>Arthropoda</taxon>
        <taxon>Crustacea</taxon>
        <taxon>Multicrustacea</taxon>
        <taxon>Malacostraca</taxon>
        <taxon>Eumalacostraca</taxon>
        <taxon>Eucarida</taxon>
        <taxon>Decapoda</taxon>
        <taxon>Pleocyemata</taxon>
        <taxon>Brachyura</taxon>
        <taxon>Eubrachyura</taxon>
        <taxon>Portunoidea</taxon>
        <taxon>Portunidae</taxon>
        <taxon>Portuninae</taxon>
        <taxon>Portunus</taxon>
    </lineage>
</organism>
<accession>A0A5B7F487</accession>
<name>A0A5B7F487_PORTR</name>
<evidence type="ECO:0000313" key="2">
    <source>
        <dbReference type="Proteomes" id="UP000324222"/>
    </source>
</evidence>
<comment type="caution">
    <text evidence="1">The sequence shown here is derived from an EMBL/GenBank/DDBJ whole genome shotgun (WGS) entry which is preliminary data.</text>
</comment>
<dbReference type="Proteomes" id="UP000324222">
    <property type="component" value="Unassembled WGS sequence"/>
</dbReference>
<proteinExistence type="predicted"/>
<sequence length="72" mass="7392">MSRGVAWLVWFEAKAVTTARIMRRFTTTTTTIAVAAALVSGGGGGSAVCENLGVAEGAAMVCGRGGVRWCLE</sequence>
<keyword evidence="2" id="KW-1185">Reference proteome</keyword>
<dbReference type="EMBL" id="VSRR010005208">
    <property type="protein sequence ID" value="MPC41851.1"/>
    <property type="molecule type" value="Genomic_DNA"/>
</dbReference>
<dbReference type="AlphaFoldDB" id="A0A5B7F487"/>
<protein>
    <submittedName>
        <fullName evidence="1">Uncharacterized protein</fullName>
    </submittedName>
</protein>
<reference evidence="1 2" key="1">
    <citation type="submission" date="2019-05" db="EMBL/GenBank/DDBJ databases">
        <title>Another draft genome of Portunus trituberculatus and its Hox gene families provides insights of decapod evolution.</title>
        <authorList>
            <person name="Jeong J.-H."/>
            <person name="Song I."/>
            <person name="Kim S."/>
            <person name="Choi T."/>
            <person name="Kim D."/>
            <person name="Ryu S."/>
            <person name="Kim W."/>
        </authorList>
    </citation>
    <scope>NUCLEOTIDE SEQUENCE [LARGE SCALE GENOMIC DNA]</scope>
    <source>
        <tissue evidence="1">Muscle</tissue>
    </source>
</reference>
<evidence type="ECO:0000313" key="1">
    <source>
        <dbReference type="EMBL" id="MPC41851.1"/>
    </source>
</evidence>